<keyword evidence="4" id="KW-1185">Reference proteome</keyword>
<name>A0ABW2XQW6_9ACTN</name>
<feature type="transmembrane region" description="Helical" evidence="2">
    <location>
        <begin position="41"/>
        <end position="61"/>
    </location>
</feature>
<protein>
    <submittedName>
        <fullName evidence="3">Uncharacterized protein</fullName>
    </submittedName>
</protein>
<evidence type="ECO:0000313" key="3">
    <source>
        <dbReference type="EMBL" id="MFD0688025.1"/>
    </source>
</evidence>
<accession>A0ABW2XQW6</accession>
<dbReference type="RefSeq" id="WP_131756370.1">
    <property type="nucleotide sequence ID" value="NZ_CAACUY010000015.1"/>
</dbReference>
<keyword evidence="2" id="KW-0472">Membrane</keyword>
<dbReference type="Proteomes" id="UP001597063">
    <property type="component" value="Unassembled WGS sequence"/>
</dbReference>
<proteinExistence type="predicted"/>
<evidence type="ECO:0000313" key="4">
    <source>
        <dbReference type="Proteomes" id="UP001597063"/>
    </source>
</evidence>
<evidence type="ECO:0000256" key="2">
    <source>
        <dbReference type="SAM" id="Phobius"/>
    </source>
</evidence>
<keyword evidence="2" id="KW-0812">Transmembrane</keyword>
<feature type="compositionally biased region" description="Basic and acidic residues" evidence="1">
    <location>
        <begin position="128"/>
        <end position="138"/>
    </location>
</feature>
<keyword evidence="2" id="KW-1133">Transmembrane helix</keyword>
<evidence type="ECO:0000256" key="1">
    <source>
        <dbReference type="SAM" id="MobiDB-lite"/>
    </source>
</evidence>
<organism evidence="3 4">
    <name type="scientific">Actinomadura fibrosa</name>
    <dbReference type="NCBI Taxonomy" id="111802"/>
    <lineage>
        <taxon>Bacteria</taxon>
        <taxon>Bacillati</taxon>
        <taxon>Actinomycetota</taxon>
        <taxon>Actinomycetes</taxon>
        <taxon>Streptosporangiales</taxon>
        <taxon>Thermomonosporaceae</taxon>
        <taxon>Actinomadura</taxon>
    </lineage>
</organism>
<comment type="caution">
    <text evidence="3">The sequence shown here is derived from an EMBL/GenBank/DDBJ whole genome shotgun (WGS) entry which is preliminary data.</text>
</comment>
<gene>
    <name evidence="3" type="ORF">ACFQZM_26265</name>
</gene>
<feature type="transmembrane region" description="Helical" evidence="2">
    <location>
        <begin position="67"/>
        <end position="88"/>
    </location>
</feature>
<feature type="region of interest" description="Disordered" evidence="1">
    <location>
        <begin position="90"/>
        <end position="180"/>
    </location>
</feature>
<sequence length="180" mass="18771">MNRDPGHRPPTGLGALAVRSALRVLRPRASSGPRGRALPRALAALAATASAATAVAVAVGLAAHPEFAAALSAMTTVYIAVISTRHLWEDRSASTPPAPAPEHPTSARGQLAPPEDAPSPRDTSTCDVGREPTDHFDMRATMISETAARNAARPDGPEFPRLADPGRPPHEARRPHKSGS</sequence>
<reference evidence="4" key="1">
    <citation type="journal article" date="2019" name="Int. J. Syst. Evol. Microbiol.">
        <title>The Global Catalogue of Microorganisms (GCM) 10K type strain sequencing project: providing services to taxonomists for standard genome sequencing and annotation.</title>
        <authorList>
            <consortium name="The Broad Institute Genomics Platform"/>
            <consortium name="The Broad Institute Genome Sequencing Center for Infectious Disease"/>
            <person name="Wu L."/>
            <person name="Ma J."/>
        </authorList>
    </citation>
    <scope>NUCLEOTIDE SEQUENCE [LARGE SCALE GENOMIC DNA]</scope>
    <source>
        <strain evidence="4">JCM 9371</strain>
    </source>
</reference>
<dbReference type="EMBL" id="JBHTGP010000013">
    <property type="protein sequence ID" value="MFD0688025.1"/>
    <property type="molecule type" value="Genomic_DNA"/>
</dbReference>